<dbReference type="GO" id="GO:0005576">
    <property type="term" value="C:extracellular region"/>
    <property type="evidence" value="ECO:0007669"/>
    <property type="project" value="UniProtKB-SubCell"/>
</dbReference>
<evidence type="ECO:0000256" key="3">
    <source>
        <dbReference type="ARBA" id="ARBA00022525"/>
    </source>
</evidence>
<evidence type="ECO:0000256" key="4">
    <source>
        <dbReference type="ARBA" id="ARBA00022729"/>
    </source>
</evidence>
<comment type="subcellular location">
    <subcellularLocation>
        <location evidence="1 5">Secreted</location>
    </subcellularLocation>
</comment>
<evidence type="ECO:0000256" key="2">
    <source>
        <dbReference type="ARBA" id="ARBA00010400"/>
    </source>
</evidence>
<dbReference type="EMBL" id="JN253774">
    <property type="protein sequence ID" value="AEK80587.1"/>
    <property type="molecule type" value="Genomic_DNA"/>
</dbReference>
<comment type="domain">
    <text evidence="5">The RxLR-dEER motif acts to carry the protein into the host cell cytoplasm through binding to cell surface phosphatidylinositol-3-phosphate.</text>
</comment>
<comment type="similarity">
    <text evidence="2 5">Belongs to the RxLR effector family.</text>
</comment>
<proteinExistence type="inferred from homology"/>
<evidence type="ECO:0000256" key="5">
    <source>
        <dbReference type="RuleBase" id="RU367124"/>
    </source>
</evidence>
<sequence>MRVNVLLMALATLLASSGAVQESTETQLSRMLAIPTIDQKQAASARSRFLREHKATAEENEVDNESEESDGSEERTGVDKYVVNSVFHIARGESAAKRRKINLPGEIVPQIKRSGFPVSAKVDVDDLLNPIRLDGVLAKEDDMEAALMRLWGFASPDVRKAAIQKILNDQELAKYLPLFEALKQSTR</sequence>
<evidence type="ECO:0000256" key="1">
    <source>
        <dbReference type="ARBA" id="ARBA00004613"/>
    </source>
</evidence>
<feature type="compositionally biased region" description="Acidic residues" evidence="6">
    <location>
        <begin position="58"/>
        <end position="71"/>
    </location>
</feature>
<organism evidence="7">
    <name type="scientific">Phytophthora sojae</name>
    <name type="common">Soybean stem and root rot agent</name>
    <name type="synonym">Phytophthora megasperma f. sp. glycines</name>
    <dbReference type="NCBI Taxonomy" id="67593"/>
    <lineage>
        <taxon>Eukaryota</taxon>
        <taxon>Sar</taxon>
        <taxon>Stramenopiles</taxon>
        <taxon>Oomycota</taxon>
        <taxon>Peronosporomycetes</taxon>
        <taxon>Peronosporales</taxon>
        <taxon>Peronosporaceae</taxon>
        <taxon>Phytophthora</taxon>
    </lineage>
</organism>
<feature type="region of interest" description="Disordered" evidence="6">
    <location>
        <begin position="53"/>
        <end position="75"/>
    </location>
</feature>
<keyword evidence="4 5" id="KW-0732">Signal</keyword>
<feature type="chain" id="PRO_5028518804" description="RxLR effector protein" evidence="5">
    <location>
        <begin position="20"/>
        <end position="187"/>
    </location>
</feature>
<dbReference type="VEuPathDB" id="FungiDB:PHYSODRAFT_353363"/>
<evidence type="ECO:0000313" key="7">
    <source>
        <dbReference type="EMBL" id="AEK80587.1"/>
    </source>
</evidence>
<feature type="signal peptide" evidence="5">
    <location>
        <begin position="1"/>
        <end position="19"/>
    </location>
</feature>
<protein>
    <recommendedName>
        <fullName evidence="5">RxLR effector protein</fullName>
    </recommendedName>
</protein>
<dbReference type="Pfam" id="PF16810">
    <property type="entry name" value="RXLR"/>
    <property type="match status" value="1"/>
</dbReference>
<accession>G1FR49</accession>
<reference evidence="7" key="1">
    <citation type="journal article" date="2011" name="Plant Cell">
        <title>Transcriptional programming and functional interactions within the Phytophthora sojae RXLR effector repertoire.</title>
        <authorList>
            <person name="Wang Q."/>
            <person name="Han C."/>
            <person name="Ferreira A.O."/>
            <person name="Yu X."/>
            <person name="Ye W."/>
            <person name="Tripathy S."/>
            <person name="Kale S.D."/>
            <person name="Gu B."/>
            <person name="Sheng Y."/>
            <person name="Sui Y."/>
            <person name="Wang X."/>
            <person name="Zhang Z."/>
            <person name="Cheng B."/>
            <person name="Dong S."/>
            <person name="Shan W."/>
            <person name="Zheng X."/>
            <person name="Dou D."/>
            <person name="Tyler B.M."/>
            <person name="Wang Y."/>
        </authorList>
    </citation>
    <scope>NUCLEOTIDE SEQUENCE</scope>
    <source>
        <strain evidence="7">P7076</strain>
    </source>
</reference>
<name>G1FR49_PHYSO</name>
<dbReference type="InterPro" id="IPR031825">
    <property type="entry name" value="RXLR"/>
</dbReference>
<keyword evidence="3 5" id="KW-0964">Secreted</keyword>
<dbReference type="AlphaFoldDB" id="G1FR49"/>
<comment type="function">
    <text evidence="5">Effector that suppresses plant defense responses during pathogen infection.</text>
</comment>
<evidence type="ECO:0000256" key="6">
    <source>
        <dbReference type="SAM" id="MobiDB-lite"/>
    </source>
</evidence>
<gene>
    <name evidence="7" type="primary">Avh</name>
</gene>